<dbReference type="SUPFAM" id="SSF51197">
    <property type="entry name" value="Clavaminate synthase-like"/>
    <property type="match status" value="1"/>
</dbReference>
<evidence type="ECO:0000313" key="2">
    <source>
        <dbReference type="Proteomes" id="UP001287356"/>
    </source>
</evidence>
<sequence length="198" mass="23525">MSRAFSVFAQKWGNREGAVHRQIRRRIRDVYPNRDNRDNRDKLRHQFPEPWKLNTAFVNCYVGSQESLSYHQTSSPIWCHCGPDEHHHKDDDSLAEAQGQVSIHLRHNLLLIMYAKTQEEWKHSIVPAQSIDLNPLAKSTRINMKYWHYRESLHPKSLSRCSCGIPLVFRCVQRKKTPRQIHVDVTYQQLRLKYLEEL</sequence>
<dbReference type="GO" id="GO:0006307">
    <property type="term" value="P:DNA alkylation repair"/>
    <property type="evidence" value="ECO:0007669"/>
    <property type="project" value="InterPro"/>
</dbReference>
<keyword evidence="2" id="KW-1185">Reference proteome</keyword>
<dbReference type="InterPro" id="IPR037151">
    <property type="entry name" value="AlkB-like_sf"/>
</dbReference>
<organism evidence="1 2">
    <name type="scientific">Lasiosphaeria ovina</name>
    <dbReference type="NCBI Taxonomy" id="92902"/>
    <lineage>
        <taxon>Eukaryota</taxon>
        <taxon>Fungi</taxon>
        <taxon>Dikarya</taxon>
        <taxon>Ascomycota</taxon>
        <taxon>Pezizomycotina</taxon>
        <taxon>Sordariomycetes</taxon>
        <taxon>Sordariomycetidae</taxon>
        <taxon>Sordariales</taxon>
        <taxon>Lasiosphaeriaceae</taxon>
        <taxon>Lasiosphaeria</taxon>
    </lineage>
</organism>
<dbReference type="GO" id="GO:0051213">
    <property type="term" value="F:dioxygenase activity"/>
    <property type="evidence" value="ECO:0007669"/>
    <property type="project" value="InterPro"/>
</dbReference>
<proteinExistence type="predicted"/>
<dbReference type="Proteomes" id="UP001287356">
    <property type="component" value="Unassembled WGS sequence"/>
</dbReference>
<dbReference type="InterPro" id="IPR032854">
    <property type="entry name" value="ALKBH3"/>
</dbReference>
<protein>
    <submittedName>
        <fullName evidence="1">CUE domain protein</fullName>
    </submittedName>
</protein>
<reference evidence="1" key="1">
    <citation type="journal article" date="2023" name="Mol. Phylogenet. Evol.">
        <title>Genome-scale phylogeny and comparative genomics of the fungal order Sordariales.</title>
        <authorList>
            <person name="Hensen N."/>
            <person name="Bonometti L."/>
            <person name="Westerberg I."/>
            <person name="Brannstrom I.O."/>
            <person name="Guillou S."/>
            <person name="Cros-Aarteil S."/>
            <person name="Calhoun S."/>
            <person name="Haridas S."/>
            <person name="Kuo A."/>
            <person name="Mondo S."/>
            <person name="Pangilinan J."/>
            <person name="Riley R."/>
            <person name="LaButti K."/>
            <person name="Andreopoulos B."/>
            <person name="Lipzen A."/>
            <person name="Chen C."/>
            <person name="Yan M."/>
            <person name="Daum C."/>
            <person name="Ng V."/>
            <person name="Clum A."/>
            <person name="Steindorff A."/>
            <person name="Ohm R.A."/>
            <person name="Martin F."/>
            <person name="Silar P."/>
            <person name="Natvig D.O."/>
            <person name="Lalanne C."/>
            <person name="Gautier V."/>
            <person name="Ament-Velasquez S.L."/>
            <person name="Kruys A."/>
            <person name="Hutchinson M.I."/>
            <person name="Powell A.J."/>
            <person name="Barry K."/>
            <person name="Miller A.N."/>
            <person name="Grigoriev I.V."/>
            <person name="Debuchy R."/>
            <person name="Gladieux P."/>
            <person name="Hiltunen Thoren M."/>
            <person name="Johannesson H."/>
        </authorList>
    </citation>
    <scope>NUCLEOTIDE SEQUENCE</scope>
    <source>
        <strain evidence="1">CBS 958.72</strain>
    </source>
</reference>
<dbReference type="EMBL" id="JAULSN010000001">
    <property type="protein sequence ID" value="KAK3382055.1"/>
    <property type="molecule type" value="Genomic_DNA"/>
</dbReference>
<evidence type="ECO:0000313" key="1">
    <source>
        <dbReference type="EMBL" id="KAK3382055.1"/>
    </source>
</evidence>
<comment type="caution">
    <text evidence="1">The sequence shown here is derived from an EMBL/GenBank/DDBJ whole genome shotgun (WGS) entry which is preliminary data.</text>
</comment>
<dbReference type="AlphaFoldDB" id="A0AAE0NIF3"/>
<reference evidence="1" key="2">
    <citation type="submission" date="2023-06" db="EMBL/GenBank/DDBJ databases">
        <authorList>
            <consortium name="Lawrence Berkeley National Laboratory"/>
            <person name="Haridas S."/>
            <person name="Hensen N."/>
            <person name="Bonometti L."/>
            <person name="Westerberg I."/>
            <person name="Brannstrom I.O."/>
            <person name="Guillou S."/>
            <person name="Cros-Aarteil S."/>
            <person name="Calhoun S."/>
            <person name="Kuo A."/>
            <person name="Mondo S."/>
            <person name="Pangilinan J."/>
            <person name="Riley R."/>
            <person name="Labutti K."/>
            <person name="Andreopoulos B."/>
            <person name="Lipzen A."/>
            <person name="Chen C."/>
            <person name="Yanf M."/>
            <person name="Daum C."/>
            <person name="Ng V."/>
            <person name="Clum A."/>
            <person name="Steindorff A."/>
            <person name="Ohm R."/>
            <person name="Martin F."/>
            <person name="Silar P."/>
            <person name="Natvig D."/>
            <person name="Lalanne C."/>
            <person name="Gautier V."/>
            <person name="Ament-Velasquez S.L."/>
            <person name="Kruys A."/>
            <person name="Hutchinson M.I."/>
            <person name="Powell A.J."/>
            <person name="Barry K."/>
            <person name="Miller A.N."/>
            <person name="Grigoriev I.V."/>
            <person name="Debuchy R."/>
            <person name="Gladieux P."/>
            <person name="Thoren M.H."/>
            <person name="Johannesson H."/>
        </authorList>
    </citation>
    <scope>NUCLEOTIDE SEQUENCE</scope>
    <source>
        <strain evidence="1">CBS 958.72</strain>
    </source>
</reference>
<name>A0AAE0NIF3_9PEZI</name>
<dbReference type="Gene3D" id="2.60.120.590">
    <property type="entry name" value="Alpha-ketoglutarate-dependent dioxygenase AlkB-like"/>
    <property type="match status" value="1"/>
</dbReference>
<dbReference type="PANTHER" id="PTHR31212:SF4">
    <property type="entry name" value="ALPHA-KETOGLUTARATE-DEPENDENT DIOXYGENASE ALKB HOMOLOG 3"/>
    <property type="match status" value="1"/>
</dbReference>
<gene>
    <name evidence="1" type="ORF">B0T24DRAFT_586859</name>
</gene>
<accession>A0AAE0NIF3</accession>
<dbReference type="PANTHER" id="PTHR31212">
    <property type="entry name" value="ALPHA-KETOGLUTARATE-DEPENDENT DIOXYGENASE ALKB HOMOLOG 3"/>
    <property type="match status" value="1"/>
</dbReference>